<accession>A0A485LCM7</accession>
<keyword evidence="2" id="KW-0067">ATP-binding</keyword>
<dbReference type="Pfam" id="PF00501">
    <property type="entry name" value="AMP-binding"/>
    <property type="match status" value="1"/>
</dbReference>
<keyword evidence="6" id="KW-1185">Reference proteome</keyword>
<gene>
    <name evidence="5" type="primary">Aste57867_19197</name>
    <name evidence="4" type="ORF">As57867_019133</name>
    <name evidence="5" type="ORF">ASTE57867_19197</name>
</gene>
<dbReference type="EMBL" id="VJMH01006460">
    <property type="protein sequence ID" value="KAF0689347.1"/>
    <property type="molecule type" value="Genomic_DNA"/>
</dbReference>
<reference evidence="5 6" key="1">
    <citation type="submission" date="2019-03" db="EMBL/GenBank/DDBJ databases">
        <authorList>
            <person name="Gaulin E."/>
            <person name="Dumas B."/>
        </authorList>
    </citation>
    <scope>NUCLEOTIDE SEQUENCE [LARGE SCALE GENOMIC DNA]</scope>
    <source>
        <strain evidence="5">CBS 568.67</strain>
    </source>
</reference>
<evidence type="ECO:0000259" key="3">
    <source>
        <dbReference type="Pfam" id="PF00501"/>
    </source>
</evidence>
<dbReference type="PANTHER" id="PTHR43272">
    <property type="entry name" value="LONG-CHAIN-FATTY-ACID--COA LIGASE"/>
    <property type="match status" value="1"/>
</dbReference>
<evidence type="ECO:0000256" key="1">
    <source>
        <dbReference type="ARBA" id="ARBA00022741"/>
    </source>
</evidence>
<dbReference type="AlphaFoldDB" id="A0A485LCM7"/>
<reference evidence="4" key="2">
    <citation type="submission" date="2019-06" db="EMBL/GenBank/DDBJ databases">
        <title>Genomics analysis of Aphanomyces spp. identifies a new class of oomycete effector associated with host adaptation.</title>
        <authorList>
            <person name="Gaulin E."/>
        </authorList>
    </citation>
    <scope>NUCLEOTIDE SEQUENCE</scope>
    <source>
        <strain evidence="4">CBS 578.67</strain>
    </source>
</reference>
<dbReference type="InterPro" id="IPR042099">
    <property type="entry name" value="ANL_N_sf"/>
</dbReference>
<dbReference type="GO" id="GO:0004467">
    <property type="term" value="F:long-chain fatty acid-CoA ligase activity"/>
    <property type="evidence" value="ECO:0007669"/>
    <property type="project" value="TreeGrafter"/>
</dbReference>
<dbReference type="GO" id="GO:0005524">
    <property type="term" value="F:ATP binding"/>
    <property type="evidence" value="ECO:0007669"/>
    <property type="project" value="UniProtKB-KW"/>
</dbReference>
<organism evidence="5 6">
    <name type="scientific">Aphanomyces stellatus</name>
    <dbReference type="NCBI Taxonomy" id="120398"/>
    <lineage>
        <taxon>Eukaryota</taxon>
        <taxon>Sar</taxon>
        <taxon>Stramenopiles</taxon>
        <taxon>Oomycota</taxon>
        <taxon>Saprolegniomycetes</taxon>
        <taxon>Saprolegniales</taxon>
        <taxon>Verrucalvaceae</taxon>
        <taxon>Aphanomyces</taxon>
    </lineage>
</organism>
<dbReference type="GO" id="GO:0005783">
    <property type="term" value="C:endoplasmic reticulum"/>
    <property type="evidence" value="ECO:0007669"/>
    <property type="project" value="TreeGrafter"/>
</dbReference>
<dbReference type="GO" id="GO:0016020">
    <property type="term" value="C:membrane"/>
    <property type="evidence" value="ECO:0007669"/>
    <property type="project" value="TreeGrafter"/>
</dbReference>
<dbReference type="OrthoDB" id="189102at2759"/>
<dbReference type="InterPro" id="IPR020845">
    <property type="entry name" value="AMP-binding_CS"/>
</dbReference>
<proteinExistence type="predicted"/>
<dbReference type="EMBL" id="CAADRA010006481">
    <property type="protein sequence ID" value="VFT95918.1"/>
    <property type="molecule type" value="Genomic_DNA"/>
</dbReference>
<dbReference type="Gene3D" id="3.40.50.12780">
    <property type="entry name" value="N-terminal domain of ligase-like"/>
    <property type="match status" value="1"/>
</dbReference>
<name>A0A485LCM7_9STRA</name>
<protein>
    <submittedName>
        <fullName evidence="5">Aste57867_19197 protein</fullName>
    </submittedName>
</protein>
<evidence type="ECO:0000313" key="5">
    <source>
        <dbReference type="EMBL" id="VFT95918.1"/>
    </source>
</evidence>
<dbReference type="InterPro" id="IPR000873">
    <property type="entry name" value="AMP-dep_synth/lig_dom"/>
</dbReference>
<evidence type="ECO:0000256" key="2">
    <source>
        <dbReference type="ARBA" id="ARBA00022840"/>
    </source>
</evidence>
<evidence type="ECO:0000313" key="6">
    <source>
        <dbReference type="Proteomes" id="UP000332933"/>
    </source>
</evidence>
<keyword evidence="1" id="KW-0547">Nucleotide-binding</keyword>
<sequence length="698" mass="75736">MHSGLRRASSYFTTSSSTAAHKPYSEADASDVKPGHGPTYAYAVHAPTPECSNMLDYFLRSVARNPSRDCLGHRPRDADGNVGAYVWQTYDQVCKRIQALAAGLMHHEMLVPTTDTNERVLGIFMKNRPEWTIAHYAAIYTGGFCVALYDTLGADATPFVLNQTQASTLVCTTAELAKVVAAAAHASTLKHIVLCDVTTKSDEATIAATTAGLALWTMAEVEASGTEHPMAQSVARQGKDIYCLIYTSGTTGEPKGVPLSHDNLVHAIEACKERMSMGQGAAIFKDTAVAFSYLPLAHSIEHLIEASTLVHSGKIAYYQGDTTKILDDLALVRPTVFGVVPRLLNKIYDKVVHAAQGSGWVGGAKTMLFRAALYAKLQNLKLGFRRHPIFDPLIFAKIQLKVGLDRCGLVIVGSAPLSHDVMDFFRVLFSCPVIEGYGLSEVTGIATLNLPTQCTPGDVGPPLASVQAKLVSVSDMGYEIGDLHHGDGDHKIMVRGRGEVCLRGPTVFSGYYKRPEATVDAIDADGWFHTGDIGVWLPDGRLKIVDRKKNIFKLSQGEYVAPERIENILGTSTHVEQVFVYGDSLHAILVAVVVPAEEPLRTLVAPLDGTLEELCQHPEVGAAVLKELVAVSKASKLFGFETIKAIKLHHVQFTVENNLLTPTFKLKRNECKKFFDIDIDAMYGQCGDLVAGVNVKQS</sequence>
<dbReference type="PANTHER" id="PTHR43272:SF33">
    <property type="entry name" value="AMP-BINDING DOMAIN-CONTAINING PROTEIN-RELATED"/>
    <property type="match status" value="1"/>
</dbReference>
<dbReference type="PROSITE" id="PS00455">
    <property type="entry name" value="AMP_BINDING"/>
    <property type="match status" value="1"/>
</dbReference>
<dbReference type="SUPFAM" id="SSF56801">
    <property type="entry name" value="Acetyl-CoA synthetase-like"/>
    <property type="match status" value="1"/>
</dbReference>
<dbReference type="Proteomes" id="UP000332933">
    <property type="component" value="Unassembled WGS sequence"/>
</dbReference>
<evidence type="ECO:0000313" key="4">
    <source>
        <dbReference type="EMBL" id="KAF0689347.1"/>
    </source>
</evidence>
<feature type="domain" description="AMP-dependent synthetase/ligase" evidence="3">
    <location>
        <begin position="61"/>
        <end position="512"/>
    </location>
</feature>